<dbReference type="OMA" id="WHDAAWL"/>
<gene>
    <name evidence="2" type="ORF">MAC_01833</name>
</gene>
<evidence type="ECO:0000313" key="2">
    <source>
        <dbReference type="EMBL" id="EFY92232.1"/>
    </source>
</evidence>
<dbReference type="AlphaFoldDB" id="E9DW35"/>
<accession>E9DW35</accession>
<dbReference type="OrthoDB" id="5339776at2759"/>
<feature type="compositionally biased region" description="Basic and acidic residues" evidence="1">
    <location>
        <begin position="175"/>
        <end position="185"/>
    </location>
</feature>
<sequence length="373" mass="41048">MDVAYNQHSDRAKRKNRSTTNINHLSLAPLTVKLPINDSDAIPESLTAQTHATYLQGKSAPTTPRLLSRGSMTPRSRSHHRAPSAPSGPLSKSKSSTYLGASGYGKKSRSGTSTPRRRDVLGNANGNENDSDWLVRAGALLSSEAREYKGQAWLVSKQSSTSLAGMRDADEEAFERELAREREVASQRGSRRGSSVMADDDATPNGSRFDSRFNSRKHSMAENRSHLGTPFERAATEGDSYFPSSPEAAVAGPDFVNLDEKLEELERDTTQDDEATVRRLVRHGTVGRGSWISNVIGWSLFKVDENDEDSEEDDEEDYMDDEELARTGRGGGSHRHFEGILHAPVERLPPPMSDEGGWKDAAWLLSVATKVMF</sequence>
<dbReference type="GeneID" id="19246144"/>
<feature type="compositionally biased region" description="Basic and acidic residues" evidence="1">
    <location>
        <begin position="209"/>
        <end position="221"/>
    </location>
</feature>
<organism evidence="3">
    <name type="scientific">Metarhizium acridum (strain CQMa 102)</name>
    <dbReference type="NCBI Taxonomy" id="655827"/>
    <lineage>
        <taxon>Eukaryota</taxon>
        <taxon>Fungi</taxon>
        <taxon>Dikarya</taxon>
        <taxon>Ascomycota</taxon>
        <taxon>Pezizomycotina</taxon>
        <taxon>Sordariomycetes</taxon>
        <taxon>Hypocreomycetidae</taxon>
        <taxon>Hypocreales</taxon>
        <taxon>Clavicipitaceae</taxon>
        <taxon>Metarhizium</taxon>
    </lineage>
</organism>
<protein>
    <submittedName>
        <fullName evidence="2">Uncharacterized protein</fullName>
    </submittedName>
</protein>
<dbReference type="HOGENOM" id="CLU_040208_0_0_1"/>
<feature type="region of interest" description="Disordered" evidence="1">
    <location>
        <begin position="52"/>
        <end position="131"/>
    </location>
</feature>
<dbReference type="Pfam" id="PF13136">
    <property type="entry name" value="DUF3984"/>
    <property type="match status" value="1"/>
</dbReference>
<dbReference type="RefSeq" id="XP_007808173.1">
    <property type="nucleotide sequence ID" value="XM_007809982.1"/>
</dbReference>
<dbReference type="InterPro" id="IPR025040">
    <property type="entry name" value="DUF3984"/>
</dbReference>
<name>E9DW35_METAQ</name>
<feature type="region of interest" description="Disordered" evidence="1">
    <location>
        <begin position="1"/>
        <end position="21"/>
    </location>
</feature>
<dbReference type="eggNOG" id="ENOG502S1RX">
    <property type="taxonomic scope" value="Eukaryota"/>
</dbReference>
<dbReference type="EMBL" id="GL698477">
    <property type="protein sequence ID" value="EFY92232.1"/>
    <property type="molecule type" value="Genomic_DNA"/>
</dbReference>
<feature type="region of interest" description="Disordered" evidence="1">
    <location>
        <begin position="175"/>
        <end position="221"/>
    </location>
</feature>
<reference evidence="2 3" key="1">
    <citation type="journal article" date="2011" name="PLoS Genet.">
        <title>Genome sequencing and comparative transcriptomics of the model entomopathogenic fungi Metarhizium anisopliae and M. acridum.</title>
        <authorList>
            <person name="Gao Q."/>
            <person name="Jin K."/>
            <person name="Ying S.H."/>
            <person name="Zhang Y."/>
            <person name="Xiao G."/>
            <person name="Shang Y."/>
            <person name="Duan Z."/>
            <person name="Hu X."/>
            <person name="Xie X.Q."/>
            <person name="Zhou G."/>
            <person name="Peng G."/>
            <person name="Luo Z."/>
            <person name="Huang W."/>
            <person name="Wang B."/>
            <person name="Fang W."/>
            <person name="Wang S."/>
            <person name="Zhong Y."/>
            <person name="Ma L.J."/>
            <person name="St Leger R.J."/>
            <person name="Zhao G.P."/>
            <person name="Pei Y."/>
            <person name="Feng M.G."/>
            <person name="Xia Y."/>
            <person name="Wang C."/>
        </authorList>
    </citation>
    <scope>NUCLEOTIDE SEQUENCE [LARGE SCALE GENOMIC DNA]</scope>
    <source>
        <strain evidence="2 3">CQMa 102</strain>
    </source>
</reference>
<feature type="compositionally biased region" description="Polar residues" evidence="1">
    <location>
        <begin position="90"/>
        <end position="99"/>
    </location>
</feature>
<feature type="compositionally biased region" description="Acidic residues" evidence="1">
    <location>
        <begin position="305"/>
        <end position="323"/>
    </location>
</feature>
<dbReference type="InParanoid" id="E9DW35"/>
<dbReference type="KEGG" id="maw:19246144"/>
<proteinExistence type="predicted"/>
<evidence type="ECO:0000313" key="3">
    <source>
        <dbReference type="Proteomes" id="UP000002499"/>
    </source>
</evidence>
<keyword evidence="3" id="KW-1185">Reference proteome</keyword>
<dbReference type="Proteomes" id="UP000002499">
    <property type="component" value="Unassembled WGS sequence"/>
</dbReference>
<feature type="region of interest" description="Disordered" evidence="1">
    <location>
        <begin position="305"/>
        <end position="333"/>
    </location>
</feature>
<evidence type="ECO:0000256" key="1">
    <source>
        <dbReference type="SAM" id="MobiDB-lite"/>
    </source>
</evidence>